<evidence type="ECO:0000313" key="3">
    <source>
        <dbReference type="Proteomes" id="UP001152798"/>
    </source>
</evidence>
<accession>A0A9P0H361</accession>
<organism evidence="2 3">
    <name type="scientific">Nezara viridula</name>
    <name type="common">Southern green stink bug</name>
    <name type="synonym">Cimex viridulus</name>
    <dbReference type="NCBI Taxonomy" id="85310"/>
    <lineage>
        <taxon>Eukaryota</taxon>
        <taxon>Metazoa</taxon>
        <taxon>Ecdysozoa</taxon>
        <taxon>Arthropoda</taxon>
        <taxon>Hexapoda</taxon>
        <taxon>Insecta</taxon>
        <taxon>Pterygota</taxon>
        <taxon>Neoptera</taxon>
        <taxon>Paraneoptera</taxon>
        <taxon>Hemiptera</taxon>
        <taxon>Heteroptera</taxon>
        <taxon>Panheteroptera</taxon>
        <taxon>Pentatomomorpha</taxon>
        <taxon>Pentatomoidea</taxon>
        <taxon>Pentatomidae</taxon>
        <taxon>Pentatominae</taxon>
        <taxon>Nezara</taxon>
    </lineage>
</organism>
<evidence type="ECO:0000313" key="2">
    <source>
        <dbReference type="EMBL" id="CAH1391157.1"/>
    </source>
</evidence>
<dbReference type="GO" id="GO:0005783">
    <property type="term" value="C:endoplasmic reticulum"/>
    <property type="evidence" value="ECO:0007669"/>
    <property type="project" value="TreeGrafter"/>
</dbReference>
<keyword evidence="1" id="KW-0472">Membrane</keyword>
<feature type="transmembrane region" description="Helical" evidence="1">
    <location>
        <begin position="212"/>
        <end position="234"/>
    </location>
</feature>
<dbReference type="GO" id="GO:0016020">
    <property type="term" value="C:membrane"/>
    <property type="evidence" value="ECO:0007669"/>
    <property type="project" value="InterPro"/>
</dbReference>
<keyword evidence="3" id="KW-1185">Reference proteome</keyword>
<name>A0A9P0H361_NEZVI</name>
<keyword evidence="1" id="KW-1133">Transmembrane helix</keyword>
<dbReference type="OrthoDB" id="70250at2759"/>
<sequence length="508" mass="57808">MKALLVFIPNIIVKQLPGYLIGYLREDSTVRGSIYVLGTDVGNKAPKCRTNHIVGTYSTGQNEIPSYDKNHHSEVWISIICSNKKIYLDSCILNNESVDVKDCLLIVYDSHSLLQSELLLSNHKKSNEINHFKIIASDLQSNKDYSTGYGFNIFSTIIDVVLMLLSVINFIISICSHVFKYSTLAMNFRNYYQTVLWIKNTYRKVRFINLKVGNSLVSILTDMLLGWLLFYFIARWKNSDEMFDSISMCTENVISSISHIVKWLMGSPAGLKLNQPLSSLFGSLVLYYLDLWWSFLSTVRPVLEIFFQILIRIGFLGLTFQLAVCADIFAIISFHVYCIYVYAARLYEIQAKGLYSLSRLFLGKKRNPEPGKVDSYPYTTEELLIGTISFAVLLFLLPTTLVYYVVFTVMRVGVMLISGILNRTIYFIQTLPVYVSFLWFFLPAYTATTMKLTPCEKTSTLKHGCLIAKAATSSWMDTIKLCKPDILPAPTPVKFGETTWKIIVGKLV</sequence>
<reference evidence="2" key="1">
    <citation type="submission" date="2022-01" db="EMBL/GenBank/DDBJ databases">
        <authorList>
            <person name="King R."/>
        </authorList>
    </citation>
    <scope>NUCLEOTIDE SEQUENCE</scope>
</reference>
<dbReference type="Pfam" id="PF05024">
    <property type="entry name" value="Gpi1"/>
    <property type="match status" value="1"/>
</dbReference>
<feature type="transmembrane region" description="Helical" evidence="1">
    <location>
        <begin position="315"/>
        <end position="343"/>
    </location>
</feature>
<feature type="transmembrane region" description="Helical" evidence="1">
    <location>
        <begin position="383"/>
        <end position="406"/>
    </location>
</feature>
<gene>
    <name evidence="2" type="ORF">NEZAVI_LOCUS2230</name>
</gene>
<dbReference type="InterPro" id="IPR007720">
    <property type="entry name" value="PigQ/GPI1"/>
</dbReference>
<feature type="transmembrane region" description="Helical" evidence="1">
    <location>
        <begin position="426"/>
        <end position="445"/>
    </location>
</feature>
<keyword evidence="1" id="KW-0812">Transmembrane</keyword>
<dbReference type="EMBL" id="OV725077">
    <property type="protein sequence ID" value="CAH1391157.1"/>
    <property type="molecule type" value="Genomic_DNA"/>
</dbReference>
<dbReference type="PANTHER" id="PTHR21329:SF3">
    <property type="entry name" value="PHOSPHATIDYLINOSITOL N-ACETYLGLUCOSAMINYLTRANSFERASE SUBUNIT Q"/>
    <property type="match status" value="1"/>
</dbReference>
<dbReference type="GO" id="GO:0006506">
    <property type="term" value="P:GPI anchor biosynthetic process"/>
    <property type="evidence" value="ECO:0007669"/>
    <property type="project" value="InterPro"/>
</dbReference>
<proteinExistence type="predicted"/>
<dbReference type="PANTHER" id="PTHR21329">
    <property type="entry name" value="PHOSPHATIDYLINOSITOL N-ACETYLGLUCOSAMINYLTRANSFERASE SUBUNIT Q-RELATED"/>
    <property type="match status" value="1"/>
</dbReference>
<protein>
    <recommendedName>
        <fullName evidence="4">Phosphatidylinositol N-acetylglucosaminyltransferase subunit Q</fullName>
    </recommendedName>
</protein>
<feature type="transmembrane region" description="Helical" evidence="1">
    <location>
        <begin position="280"/>
        <end position="303"/>
    </location>
</feature>
<evidence type="ECO:0008006" key="4">
    <source>
        <dbReference type="Google" id="ProtNLM"/>
    </source>
</evidence>
<dbReference type="Proteomes" id="UP001152798">
    <property type="component" value="Chromosome 1"/>
</dbReference>
<evidence type="ECO:0000256" key="1">
    <source>
        <dbReference type="SAM" id="Phobius"/>
    </source>
</evidence>
<dbReference type="AlphaFoldDB" id="A0A9P0H361"/>
<feature type="transmembrane region" description="Helical" evidence="1">
    <location>
        <begin position="160"/>
        <end position="179"/>
    </location>
</feature>